<evidence type="ECO:0000256" key="6">
    <source>
        <dbReference type="ARBA" id="ARBA00022840"/>
    </source>
</evidence>
<dbReference type="PANTHER" id="PTHR21621:SF0">
    <property type="entry name" value="BETA-CITRYLGLUTAMATE SYNTHASE B-RELATED"/>
    <property type="match status" value="1"/>
</dbReference>
<dbReference type="Pfam" id="PF08443">
    <property type="entry name" value="RimK"/>
    <property type="match status" value="1"/>
</dbReference>
<organism evidence="12 13">
    <name type="scientific">Candidatus Magasanikbacteria bacterium CG_4_10_14_0_2_um_filter_41_31</name>
    <dbReference type="NCBI Taxonomy" id="1974639"/>
    <lineage>
        <taxon>Bacteria</taxon>
        <taxon>Candidatus Magasanikiibacteriota</taxon>
    </lineage>
</organism>
<evidence type="ECO:0000256" key="2">
    <source>
        <dbReference type="ARBA" id="ARBA00001946"/>
    </source>
</evidence>
<dbReference type="EMBL" id="PFPI01000063">
    <property type="protein sequence ID" value="PIZ92279.1"/>
    <property type="molecule type" value="Genomic_DNA"/>
</dbReference>
<reference evidence="13" key="1">
    <citation type="submission" date="2017-09" db="EMBL/GenBank/DDBJ databases">
        <title>Depth-based differentiation of microbial function through sediment-hosted aquifers and enrichment of novel symbionts in the deep terrestrial subsurface.</title>
        <authorList>
            <person name="Probst A.J."/>
            <person name="Ladd B."/>
            <person name="Jarett J.K."/>
            <person name="Geller-Mcgrath D.E."/>
            <person name="Sieber C.M.K."/>
            <person name="Emerson J.B."/>
            <person name="Anantharaman K."/>
            <person name="Thomas B.C."/>
            <person name="Malmstrom R."/>
            <person name="Stieglmeier M."/>
            <person name="Klingl A."/>
            <person name="Woyke T."/>
            <person name="Ryan C.M."/>
            <person name="Banfield J.F."/>
        </authorList>
    </citation>
    <scope>NUCLEOTIDE SEQUENCE [LARGE SCALE GENOMIC DNA]</scope>
</reference>
<feature type="domain" description="ATP-grasp" evidence="11">
    <location>
        <begin position="111"/>
        <end position="297"/>
    </location>
</feature>
<evidence type="ECO:0000259" key="11">
    <source>
        <dbReference type="PROSITE" id="PS50975"/>
    </source>
</evidence>
<accession>A0A2M7V1S6</accession>
<dbReference type="Gene3D" id="3.30.470.20">
    <property type="entry name" value="ATP-grasp fold, B domain"/>
    <property type="match status" value="1"/>
</dbReference>
<keyword evidence="3 12" id="KW-0436">Ligase</keyword>
<dbReference type="PANTHER" id="PTHR21621">
    <property type="entry name" value="RIBOSOMAL PROTEIN S6 MODIFICATION PROTEIN"/>
    <property type="match status" value="1"/>
</dbReference>
<evidence type="ECO:0000256" key="8">
    <source>
        <dbReference type="ARBA" id="ARBA00022917"/>
    </source>
</evidence>
<dbReference type="InterPro" id="IPR004666">
    <property type="entry name" value="Rp_bS6_RimK/Lys_biosynth_LsyX"/>
</dbReference>
<protein>
    <submittedName>
        <fullName evidence="12">30S ribosomal protein S6--L-glutamate ligase</fullName>
    </submittedName>
</protein>
<comment type="cofactor">
    <cofactor evidence="2">
        <name>Mg(2+)</name>
        <dbReference type="ChEBI" id="CHEBI:18420"/>
    </cofactor>
</comment>
<dbReference type="GO" id="GO:0046872">
    <property type="term" value="F:metal ion binding"/>
    <property type="evidence" value="ECO:0007669"/>
    <property type="project" value="UniProtKB-KW"/>
</dbReference>
<keyword evidence="7" id="KW-0460">Magnesium</keyword>
<dbReference type="Gene3D" id="3.30.1490.20">
    <property type="entry name" value="ATP-grasp fold, A domain"/>
    <property type="match status" value="1"/>
</dbReference>
<keyword evidence="8" id="KW-0648">Protein biosynthesis</keyword>
<dbReference type="GO" id="GO:0005840">
    <property type="term" value="C:ribosome"/>
    <property type="evidence" value="ECO:0007669"/>
    <property type="project" value="UniProtKB-KW"/>
</dbReference>
<keyword evidence="6 10" id="KW-0067">ATP-binding</keyword>
<dbReference type="InterPro" id="IPR013651">
    <property type="entry name" value="ATP-grasp_RimK-type"/>
</dbReference>
<dbReference type="InterPro" id="IPR013815">
    <property type="entry name" value="ATP_grasp_subdomain_1"/>
</dbReference>
<evidence type="ECO:0000256" key="1">
    <source>
        <dbReference type="ARBA" id="ARBA00001936"/>
    </source>
</evidence>
<keyword evidence="4" id="KW-0479">Metal-binding</keyword>
<evidence type="ECO:0000313" key="13">
    <source>
        <dbReference type="Proteomes" id="UP000230078"/>
    </source>
</evidence>
<keyword evidence="12" id="KW-0689">Ribosomal protein</keyword>
<evidence type="ECO:0000256" key="4">
    <source>
        <dbReference type="ARBA" id="ARBA00022723"/>
    </source>
</evidence>
<comment type="caution">
    <text evidence="12">The sequence shown here is derived from an EMBL/GenBank/DDBJ whole genome shotgun (WGS) entry which is preliminary data.</text>
</comment>
<dbReference type="PROSITE" id="PS50975">
    <property type="entry name" value="ATP_GRASP"/>
    <property type="match status" value="1"/>
</dbReference>
<dbReference type="GO" id="GO:0009432">
    <property type="term" value="P:SOS response"/>
    <property type="evidence" value="ECO:0007669"/>
    <property type="project" value="TreeGrafter"/>
</dbReference>
<keyword evidence="12" id="KW-0687">Ribonucleoprotein</keyword>
<dbReference type="GO" id="GO:0018169">
    <property type="term" value="F:ribosomal S6-glutamic acid ligase activity"/>
    <property type="evidence" value="ECO:0007669"/>
    <property type="project" value="TreeGrafter"/>
</dbReference>
<dbReference type="GO" id="GO:0006412">
    <property type="term" value="P:translation"/>
    <property type="evidence" value="ECO:0007669"/>
    <property type="project" value="UniProtKB-KW"/>
</dbReference>
<dbReference type="Pfam" id="PF18030">
    <property type="entry name" value="Rimk_N"/>
    <property type="match status" value="1"/>
</dbReference>
<gene>
    <name evidence="12" type="ORF">COX83_04725</name>
</gene>
<dbReference type="GO" id="GO:0005524">
    <property type="term" value="F:ATP binding"/>
    <property type="evidence" value="ECO:0007669"/>
    <property type="project" value="UniProtKB-UniRule"/>
</dbReference>
<evidence type="ECO:0000256" key="10">
    <source>
        <dbReference type="PROSITE-ProRule" id="PRU00409"/>
    </source>
</evidence>
<dbReference type="NCBIfam" id="TIGR00768">
    <property type="entry name" value="rimK_fam"/>
    <property type="match status" value="1"/>
</dbReference>
<comment type="cofactor">
    <cofactor evidence="1">
        <name>Mn(2+)</name>
        <dbReference type="ChEBI" id="CHEBI:29035"/>
    </cofactor>
</comment>
<evidence type="ECO:0000256" key="7">
    <source>
        <dbReference type="ARBA" id="ARBA00022842"/>
    </source>
</evidence>
<proteinExistence type="predicted"/>
<evidence type="ECO:0000256" key="3">
    <source>
        <dbReference type="ARBA" id="ARBA00022598"/>
    </source>
</evidence>
<dbReference type="Proteomes" id="UP000230078">
    <property type="component" value="Unassembled WGS sequence"/>
</dbReference>
<dbReference type="SUPFAM" id="SSF56059">
    <property type="entry name" value="Glutathione synthetase ATP-binding domain-like"/>
    <property type="match status" value="1"/>
</dbReference>
<name>A0A2M7V1S6_9BACT</name>
<dbReference type="GO" id="GO:0005737">
    <property type="term" value="C:cytoplasm"/>
    <property type="evidence" value="ECO:0007669"/>
    <property type="project" value="TreeGrafter"/>
</dbReference>
<keyword evidence="9" id="KW-0464">Manganese</keyword>
<dbReference type="Gene3D" id="3.40.50.20">
    <property type="match status" value="1"/>
</dbReference>
<dbReference type="AlphaFoldDB" id="A0A2M7V1S6"/>
<evidence type="ECO:0000256" key="5">
    <source>
        <dbReference type="ARBA" id="ARBA00022741"/>
    </source>
</evidence>
<dbReference type="InterPro" id="IPR041107">
    <property type="entry name" value="Rimk_N"/>
</dbReference>
<evidence type="ECO:0000256" key="9">
    <source>
        <dbReference type="ARBA" id="ARBA00023211"/>
    </source>
</evidence>
<keyword evidence="5 10" id="KW-0547">Nucleotide-binding</keyword>
<sequence length="306" mass="33906">MKIHLLIPNIPTNPDSALRKSIDLLSESARVRGHELILVDTNQCKMRFTDKPEVLINNKKERINVMIIKASFSWKNADIHASLIKQFELVGVNMVNSFDAIATAKNKIRSLQILSMEKIPIPKTYVLRSSEYVSDIMKDIGAYPVILKSVSGAKGIGVSILESERGLRSIIEMMIEDDNSNPLIVQEYIKESRGKDLRVVVVGGKIVAAMNRIATRKGEFRSNFSLGGRVKIAELTAEEKKIAIKATKAFHLDFAGVDIIRSKTGPKVLEVNSNPGLAGITEATNIDVAGYIIDLAIQRAKEKKKR</sequence>
<dbReference type="InterPro" id="IPR011761">
    <property type="entry name" value="ATP-grasp"/>
</dbReference>
<evidence type="ECO:0000313" key="12">
    <source>
        <dbReference type="EMBL" id="PIZ92279.1"/>
    </source>
</evidence>